<name>A0ABS0N3M1_9SPHN</name>
<keyword evidence="3" id="KW-1185">Reference proteome</keyword>
<evidence type="ECO:0000313" key="3">
    <source>
        <dbReference type="Proteomes" id="UP000602442"/>
    </source>
</evidence>
<reference evidence="2 3" key="1">
    <citation type="submission" date="2020-11" db="EMBL/GenBank/DDBJ databases">
        <title>Erythrobacter sediminis sp. nov., a marine bacterium from a tidal flat of Garorim Bay.</title>
        <authorList>
            <person name="Kim D."/>
            <person name="Yoo Y."/>
            <person name="Kim J.-J."/>
        </authorList>
    </citation>
    <scope>NUCLEOTIDE SEQUENCE [LARGE SCALE GENOMIC DNA]</scope>
    <source>
        <strain evidence="2 3">JGD-13</strain>
    </source>
</reference>
<dbReference type="RefSeq" id="WP_197920245.1">
    <property type="nucleotide sequence ID" value="NZ_CAWPTA010000006.1"/>
</dbReference>
<feature type="region of interest" description="Disordered" evidence="1">
    <location>
        <begin position="1"/>
        <end position="28"/>
    </location>
</feature>
<dbReference type="Gene3D" id="2.40.50.140">
    <property type="entry name" value="Nucleic acid-binding proteins"/>
    <property type="match status" value="1"/>
</dbReference>
<protein>
    <submittedName>
        <fullName evidence="2">Cold-shock protein</fullName>
    </submittedName>
</protein>
<feature type="region of interest" description="Disordered" evidence="1">
    <location>
        <begin position="53"/>
        <end position="83"/>
    </location>
</feature>
<dbReference type="InterPro" id="IPR012340">
    <property type="entry name" value="NA-bd_OB-fold"/>
</dbReference>
<feature type="compositionally biased region" description="Basic and acidic residues" evidence="1">
    <location>
        <begin position="71"/>
        <end position="83"/>
    </location>
</feature>
<accession>A0ABS0N3M1</accession>
<gene>
    <name evidence="2" type="ORF">I5L03_03245</name>
</gene>
<comment type="caution">
    <text evidence="2">The sequence shown here is derived from an EMBL/GenBank/DDBJ whole genome shotgun (WGS) entry which is preliminary data.</text>
</comment>
<dbReference type="EMBL" id="JAEANY010000001">
    <property type="protein sequence ID" value="MBH5321599.1"/>
    <property type="molecule type" value="Genomic_DNA"/>
</dbReference>
<dbReference type="Proteomes" id="UP000602442">
    <property type="component" value="Unassembled WGS sequence"/>
</dbReference>
<evidence type="ECO:0000256" key="1">
    <source>
        <dbReference type="SAM" id="MobiDB-lite"/>
    </source>
</evidence>
<organism evidence="2 3">
    <name type="scientific">Aurantiacibacter sediminis</name>
    <dbReference type="NCBI Taxonomy" id="2793064"/>
    <lineage>
        <taxon>Bacteria</taxon>
        <taxon>Pseudomonadati</taxon>
        <taxon>Pseudomonadota</taxon>
        <taxon>Alphaproteobacteria</taxon>
        <taxon>Sphingomonadales</taxon>
        <taxon>Erythrobacteraceae</taxon>
        <taxon>Aurantiacibacter</taxon>
    </lineage>
</organism>
<proteinExistence type="predicted"/>
<evidence type="ECO:0000313" key="2">
    <source>
        <dbReference type="EMBL" id="MBH5321599.1"/>
    </source>
</evidence>
<sequence>MAHFGNIKSYNQDKGTGTIVPEKGGDALPFKKKDLQQEAQAPKVDQRFSYETAEVDGGHKRATNLQMQADESSHEKQARNQQG</sequence>